<dbReference type="EMBL" id="JAMKFE010000013">
    <property type="protein sequence ID" value="MCM5681717.1"/>
    <property type="molecule type" value="Genomic_DNA"/>
</dbReference>
<dbReference type="GO" id="GO:0005524">
    <property type="term" value="F:ATP binding"/>
    <property type="evidence" value="ECO:0007669"/>
    <property type="project" value="UniProtKB-KW"/>
</dbReference>
<dbReference type="Gene3D" id="6.10.340.10">
    <property type="match status" value="1"/>
</dbReference>
<dbReference type="PROSITE" id="PS50113">
    <property type="entry name" value="PAC"/>
    <property type="match status" value="1"/>
</dbReference>
<dbReference type="InterPro" id="IPR036890">
    <property type="entry name" value="HATPase_C_sf"/>
</dbReference>
<dbReference type="Pfam" id="PF00672">
    <property type="entry name" value="HAMP"/>
    <property type="match status" value="1"/>
</dbReference>
<feature type="domain" description="HAMP" evidence="13">
    <location>
        <begin position="196"/>
        <end position="248"/>
    </location>
</feature>
<dbReference type="SMART" id="SM00448">
    <property type="entry name" value="REC"/>
    <property type="match status" value="1"/>
</dbReference>
<evidence type="ECO:0000259" key="13">
    <source>
        <dbReference type="PROSITE" id="PS50885"/>
    </source>
</evidence>
<protein>
    <recommendedName>
        <fullName evidence="3">histidine kinase</fullName>
        <ecNumber evidence="3">2.7.13.3</ecNumber>
    </recommendedName>
</protein>
<dbReference type="SMART" id="SM00304">
    <property type="entry name" value="HAMP"/>
    <property type="match status" value="1"/>
</dbReference>
<dbReference type="PROSITE" id="PS50109">
    <property type="entry name" value="HIS_KIN"/>
    <property type="match status" value="1"/>
</dbReference>
<dbReference type="PROSITE" id="PS50885">
    <property type="entry name" value="HAMP"/>
    <property type="match status" value="1"/>
</dbReference>
<dbReference type="SMART" id="SM00086">
    <property type="entry name" value="PAC"/>
    <property type="match status" value="1"/>
</dbReference>
<dbReference type="CDD" id="cd17546">
    <property type="entry name" value="REC_hyHK_CKI1_RcsC-like"/>
    <property type="match status" value="1"/>
</dbReference>
<keyword evidence="14" id="KW-0067">ATP-binding</keyword>
<evidence type="ECO:0000259" key="11">
    <source>
        <dbReference type="PROSITE" id="PS50112"/>
    </source>
</evidence>
<keyword evidence="8" id="KW-0175">Coiled coil</keyword>
<evidence type="ECO:0000259" key="12">
    <source>
        <dbReference type="PROSITE" id="PS50113"/>
    </source>
</evidence>
<dbReference type="Gene3D" id="1.10.287.130">
    <property type="match status" value="1"/>
</dbReference>
<dbReference type="InterPro" id="IPR001610">
    <property type="entry name" value="PAC"/>
</dbReference>
<dbReference type="CDD" id="cd06225">
    <property type="entry name" value="HAMP"/>
    <property type="match status" value="1"/>
</dbReference>
<evidence type="ECO:0000259" key="9">
    <source>
        <dbReference type="PROSITE" id="PS50109"/>
    </source>
</evidence>
<feature type="domain" description="PAS" evidence="11">
    <location>
        <begin position="253"/>
        <end position="322"/>
    </location>
</feature>
<keyword evidence="5" id="KW-0808">Transferase</keyword>
<comment type="catalytic activity">
    <reaction evidence="1">
        <text>ATP + protein L-histidine = ADP + protein N-phospho-L-histidine.</text>
        <dbReference type="EC" id="2.7.13.3"/>
    </reaction>
</comment>
<evidence type="ECO:0000256" key="3">
    <source>
        <dbReference type="ARBA" id="ARBA00012438"/>
    </source>
</evidence>
<dbReference type="RefSeq" id="WP_251780198.1">
    <property type="nucleotide sequence ID" value="NZ_JAMKFE010000013.1"/>
</dbReference>
<dbReference type="SUPFAM" id="SSF158472">
    <property type="entry name" value="HAMP domain-like"/>
    <property type="match status" value="1"/>
</dbReference>
<evidence type="ECO:0000256" key="8">
    <source>
        <dbReference type="SAM" id="Coils"/>
    </source>
</evidence>
<organism evidence="14 15">
    <name type="scientific">Caldimonas mangrovi</name>
    <dbReference type="NCBI Taxonomy" id="2944811"/>
    <lineage>
        <taxon>Bacteria</taxon>
        <taxon>Pseudomonadati</taxon>
        <taxon>Pseudomonadota</taxon>
        <taxon>Betaproteobacteria</taxon>
        <taxon>Burkholderiales</taxon>
        <taxon>Sphaerotilaceae</taxon>
        <taxon>Caldimonas</taxon>
    </lineage>
</organism>
<gene>
    <name evidence="14" type="ORF">M8A51_19495</name>
</gene>
<dbReference type="CDD" id="cd00130">
    <property type="entry name" value="PAS"/>
    <property type="match status" value="1"/>
</dbReference>
<evidence type="ECO:0000259" key="10">
    <source>
        <dbReference type="PROSITE" id="PS50110"/>
    </source>
</evidence>
<evidence type="ECO:0000256" key="6">
    <source>
        <dbReference type="ARBA" id="ARBA00022777"/>
    </source>
</evidence>
<dbReference type="InterPro" id="IPR003660">
    <property type="entry name" value="HAMP_dom"/>
</dbReference>
<feature type="domain" description="Histidine kinase" evidence="9">
    <location>
        <begin position="415"/>
        <end position="632"/>
    </location>
</feature>
<reference evidence="14" key="1">
    <citation type="submission" date="2022-05" db="EMBL/GenBank/DDBJ databases">
        <title>Schlegelella sp. nov., isolated from mangrove soil.</title>
        <authorList>
            <person name="Liu Y."/>
            <person name="Ge X."/>
            <person name="Liu W."/>
        </authorList>
    </citation>
    <scope>NUCLEOTIDE SEQUENCE</scope>
    <source>
        <strain evidence="14">S2-27</strain>
    </source>
</reference>
<dbReference type="InterPro" id="IPR000700">
    <property type="entry name" value="PAS-assoc_C"/>
</dbReference>
<dbReference type="Pfam" id="PF13426">
    <property type="entry name" value="PAS_9"/>
    <property type="match status" value="1"/>
</dbReference>
<dbReference type="PANTHER" id="PTHR43047">
    <property type="entry name" value="TWO-COMPONENT HISTIDINE PROTEIN KINASE"/>
    <property type="match status" value="1"/>
</dbReference>
<dbReference type="InterPro" id="IPR035965">
    <property type="entry name" value="PAS-like_dom_sf"/>
</dbReference>
<dbReference type="InterPro" id="IPR036097">
    <property type="entry name" value="HisK_dim/P_sf"/>
</dbReference>
<evidence type="ECO:0000256" key="5">
    <source>
        <dbReference type="ARBA" id="ARBA00022679"/>
    </source>
</evidence>
<dbReference type="InterPro" id="IPR011006">
    <property type="entry name" value="CheY-like_superfamily"/>
</dbReference>
<dbReference type="CDD" id="cd16922">
    <property type="entry name" value="HATPase_EvgS-ArcB-TorS-like"/>
    <property type="match status" value="1"/>
</dbReference>
<dbReference type="InterPro" id="IPR003661">
    <property type="entry name" value="HisK_dim/P_dom"/>
</dbReference>
<dbReference type="InterPro" id="IPR003594">
    <property type="entry name" value="HATPase_dom"/>
</dbReference>
<keyword evidence="6" id="KW-0418">Kinase</keyword>
<dbReference type="Pfam" id="PF00072">
    <property type="entry name" value="Response_reg"/>
    <property type="match status" value="1"/>
</dbReference>
<evidence type="ECO:0000256" key="2">
    <source>
        <dbReference type="ARBA" id="ARBA00004370"/>
    </source>
</evidence>
<dbReference type="CDD" id="cd00082">
    <property type="entry name" value="HisKA"/>
    <property type="match status" value="1"/>
</dbReference>
<dbReference type="InterPro" id="IPR000014">
    <property type="entry name" value="PAS"/>
</dbReference>
<dbReference type="InterPro" id="IPR004358">
    <property type="entry name" value="Sig_transdc_His_kin-like_C"/>
</dbReference>
<dbReference type="SUPFAM" id="SSF52172">
    <property type="entry name" value="CheY-like"/>
    <property type="match status" value="1"/>
</dbReference>
<evidence type="ECO:0000256" key="4">
    <source>
        <dbReference type="ARBA" id="ARBA00022553"/>
    </source>
</evidence>
<dbReference type="PROSITE" id="PS50110">
    <property type="entry name" value="RESPONSE_REGULATORY"/>
    <property type="match status" value="1"/>
</dbReference>
<dbReference type="SMART" id="SM00387">
    <property type="entry name" value="HATPase_c"/>
    <property type="match status" value="1"/>
</dbReference>
<dbReference type="SUPFAM" id="SSF55785">
    <property type="entry name" value="PYP-like sensor domain (PAS domain)"/>
    <property type="match status" value="1"/>
</dbReference>
<evidence type="ECO:0000313" key="15">
    <source>
        <dbReference type="Proteomes" id="UP001165541"/>
    </source>
</evidence>
<evidence type="ECO:0000256" key="1">
    <source>
        <dbReference type="ARBA" id="ARBA00000085"/>
    </source>
</evidence>
<feature type="modified residue" description="4-aspartylphosphate" evidence="7">
    <location>
        <position position="704"/>
    </location>
</feature>
<comment type="subcellular location">
    <subcellularLocation>
        <location evidence="2">Membrane</location>
    </subcellularLocation>
</comment>
<proteinExistence type="predicted"/>
<keyword evidence="4 7" id="KW-0597">Phosphoprotein</keyword>
<evidence type="ECO:0000256" key="7">
    <source>
        <dbReference type="PROSITE-ProRule" id="PRU00169"/>
    </source>
</evidence>
<dbReference type="Gene3D" id="3.40.50.2300">
    <property type="match status" value="1"/>
</dbReference>
<feature type="coiled-coil region" evidence="8">
    <location>
        <begin position="370"/>
        <end position="408"/>
    </location>
</feature>
<feature type="domain" description="Response regulatory" evidence="10">
    <location>
        <begin position="655"/>
        <end position="771"/>
    </location>
</feature>
<keyword evidence="14" id="KW-0547">Nucleotide-binding</keyword>
<dbReference type="SMART" id="SM00388">
    <property type="entry name" value="HisKA"/>
    <property type="match status" value="1"/>
</dbReference>
<sequence>MLRAIGSSVQRKILFGFALVVSLVFLAMGTSFYQLVQVGAASAEVPPLSERLGRLQAMRVDFSSLEADIERLATLESHESRQAVQHRLDGLRADIAVLEPGSDLNRALAAIAREAATLGHPGEPGVSGRNESLIAIYAALRDARAAQQDAWQQTQDRLQAAVGRQQAILSDILLQLAAAGGLLALTATAAAVSLARGIAAPVAELAQAAERIASGDLDSRVRVGTRDEIGVLAVKFNQMAEQLQCTLADLRRSEENYRGIYANALEGIWRVGPDGSLLSANPAYARMLGYDSPQQLLEHVPNVASLYVEPGDRDALLAQLRQRHAVIAHELNLLRRDGRPIWMAVSLREVRDDAGRLQYLEGFGTEITERHDAQEELRRHRDHLEELVQARTAELQAAKERAEVANRTKSAFLANMSHELRTPLNAVLGFAQILENDTALDSAQRDRVRTIRTSGEHLLTLINDVLDLAKIEADKLELQHAEVALPRLLRSLADMMRIKAEQKGLEFAYEAASDIPHTVMADERRLRQVLLNLLDNAVKFTDRGSVRLRVHFEPPQRMCFEVADTGAGVPQEDRERIFLPFEQAGAPEQRPQGTGLGLAISRQLVHMMGGSIELDSAVGAGSRFRFALELRPATGSPQAPPAALPYVGYVGARKRVLVVDDTPGNRAMLLDLLQPLGFEICEAADGRAAVEQAQAVHPDLVLMDNVMPDMDGLQATQVLRRTPGCEQIPVIIVSARASPADRLNSLAAGADAFLPKPIDLTRLLHEIGSLLGLTWRPADGPTAAHATPQAITPPPPDELEALYRLAQIGNMRSIRAHADRIETLDAAYRPFAQRLRQLAAHFQSRAILDWVKGFRGEA</sequence>
<dbReference type="NCBIfam" id="TIGR00229">
    <property type="entry name" value="sensory_box"/>
    <property type="match status" value="1"/>
</dbReference>
<dbReference type="Pfam" id="PF00512">
    <property type="entry name" value="HisKA"/>
    <property type="match status" value="1"/>
</dbReference>
<comment type="caution">
    <text evidence="14">The sequence shown here is derived from an EMBL/GenBank/DDBJ whole genome shotgun (WGS) entry which is preliminary data.</text>
</comment>
<dbReference type="Gene3D" id="3.30.565.10">
    <property type="entry name" value="Histidine kinase-like ATPase, C-terminal domain"/>
    <property type="match status" value="1"/>
</dbReference>
<dbReference type="EC" id="2.7.13.3" evidence="3"/>
<dbReference type="InterPro" id="IPR001789">
    <property type="entry name" value="Sig_transdc_resp-reg_receiver"/>
</dbReference>
<accession>A0ABT0YSK2</accession>
<keyword evidence="15" id="KW-1185">Reference proteome</keyword>
<dbReference type="Gene3D" id="3.30.450.20">
    <property type="entry name" value="PAS domain"/>
    <property type="match status" value="1"/>
</dbReference>
<dbReference type="PROSITE" id="PS50112">
    <property type="entry name" value="PAS"/>
    <property type="match status" value="1"/>
</dbReference>
<dbReference type="SMART" id="SM00091">
    <property type="entry name" value="PAS"/>
    <property type="match status" value="1"/>
</dbReference>
<evidence type="ECO:0000313" key="14">
    <source>
        <dbReference type="EMBL" id="MCM5681717.1"/>
    </source>
</evidence>
<dbReference type="SUPFAM" id="SSF47384">
    <property type="entry name" value="Homodimeric domain of signal transducing histidine kinase"/>
    <property type="match status" value="1"/>
</dbReference>
<name>A0ABT0YSK2_9BURK</name>
<dbReference type="PRINTS" id="PR00344">
    <property type="entry name" value="BCTRLSENSOR"/>
</dbReference>
<feature type="domain" description="PAC" evidence="12">
    <location>
        <begin position="327"/>
        <end position="379"/>
    </location>
</feature>
<dbReference type="SUPFAM" id="SSF55874">
    <property type="entry name" value="ATPase domain of HSP90 chaperone/DNA topoisomerase II/histidine kinase"/>
    <property type="match status" value="1"/>
</dbReference>
<dbReference type="InterPro" id="IPR005467">
    <property type="entry name" value="His_kinase_dom"/>
</dbReference>
<dbReference type="Pfam" id="PF02518">
    <property type="entry name" value="HATPase_c"/>
    <property type="match status" value="1"/>
</dbReference>
<dbReference type="Proteomes" id="UP001165541">
    <property type="component" value="Unassembled WGS sequence"/>
</dbReference>
<dbReference type="PANTHER" id="PTHR43047:SF72">
    <property type="entry name" value="OSMOSENSING HISTIDINE PROTEIN KINASE SLN1"/>
    <property type="match status" value="1"/>
</dbReference>